<dbReference type="GO" id="GO:0051604">
    <property type="term" value="P:protein maturation"/>
    <property type="evidence" value="ECO:0007669"/>
    <property type="project" value="TreeGrafter"/>
</dbReference>
<dbReference type="RefSeq" id="WP_006594660.1">
    <property type="nucleotide sequence ID" value="NZ_BAHD01000102.1"/>
</dbReference>
<evidence type="ECO:0000313" key="5">
    <source>
        <dbReference type="Proteomes" id="UP000008366"/>
    </source>
</evidence>
<dbReference type="InterPro" id="IPR036921">
    <property type="entry name" value="PurM-like_N_sf"/>
</dbReference>
<dbReference type="PANTHER" id="PTHR30303:SF0">
    <property type="entry name" value="CARBAMOYL DEHYDRATASE HYPE"/>
    <property type="match status" value="1"/>
</dbReference>
<dbReference type="NCBIfam" id="TIGR02124">
    <property type="entry name" value="hypE"/>
    <property type="match status" value="1"/>
</dbReference>
<accession>K6VPI1</accession>
<evidence type="ECO:0000313" key="4">
    <source>
        <dbReference type="EMBL" id="GAB98128.1"/>
    </source>
</evidence>
<dbReference type="Pfam" id="PF02769">
    <property type="entry name" value="AIRS_C"/>
    <property type="match status" value="1"/>
</dbReference>
<proteinExistence type="inferred from homology"/>
<dbReference type="EMBL" id="BAHD01000102">
    <property type="protein sequence ID" value="GAB98128.1"/>
    <property type="molecule type" value="Genomic_DNA"/>
</dbReference>
<evidence type="ECO:0000259" key="3">
    <source>
        <dbReference type="Pfam" id="PF02769"/>
    </source>
</evidence>
<keyword evidence="5" id="KW-1185">Reference proteome</keyword>
<dbReference type="PIRSF" id="PIRSF005644">
    <property type="entry name" value="Hdrgns_mtr_HypE"/>
    <property type="match status" value="1"/>
</dbReference>
<reference evidence="4 5" key="1">
    <citation type="submission" date="2012-08" db="EMBL/GenBank/DDBJ databases">
        <title>Whole genome shotgun sequence of Kineosphaera limosa NBRC 100340.</title>
        <authorList>
            <person name="Yoshida I."/>
            <person name="Isaki S."/>
            <person name="Hosoyama A."/>
            <person name="Tsuchikane K."/>
            <person name="Katsumata H."/>
            <person name="Ando Y."/>
            <person name="Ohji S."/>
            <person name="Hamada M."/>
            <person name="Tamura T."/>
            <person name="Yamazoe A."/>
            <person name="Yamazaki S."/>
            <person name="Fujita N."/>
        </authorList>
    </citation>
    <scope>NUCLEOTIDE SEQUENCE [LARGE SCALE GENOMIC DNA]</scope>
    <source>
        <strain evidence="4 5">NBRC 100340</strain>
    </source>
</reference>
<dbReference type="Pfam" id="PF00586">
    <property type="entry name" value="AIRS"/>
    <property type="match status" value="1"/>
</dbReference>
<dbReference type="eggNOG" id="COG0309">
    <property type="taxonomic scope" value="Bacteria"/>
</dbReference>
<dbReference type="Gene3D" id="3.90.650.10">
    <property type="entry name" value="PurM-like C-terminal domain"/>
    <property type="match status" value="1"/>
</dbReference>
<name>K6VPI1_9MICO</name>
<dbReference type="PANTHER" id="PTHR30303">
    <property type="entry name" value="HYDROGENASE ISOENZYMES FORMATION PROTEIN HYPE"/>
    <property type="match status" value="1"/>
</dbReference>
<comment type="caution">
    <text evidence="4">The sequence shown here is derived from an EMBL/GenBank/DDBJ whole genome shotgun (WGS) entry which is preliminary data.</text>
</comment>
<dbReference type="AlphaFoldDB" id="K6VPI1"/>
<dbReference type="OrthoDB" id="9801934at2"/>
<evidence type="ECO:0000259" key="2">
    <source>
        <dbReference type="Pfam" id="PF00586"/>
    </source>
</evidence>
<dbReference type="InterPro" id="IPR011854">
    <property type="entry name" value="HypE"/>
</dbReference>
<dbReference type="STRING" id="1184609.KILIM_102_00070"/>
<gene>
    <name evidence="4" type="primary">hypE</name>
    <name evidence="4" type="ORF">KILIM_102_00070</name>
</gene>
<sequence>MARPRTQEEVNERIERVRRRRPRLLEQVVTLAHGAGGKSSAALTANVFLEAFGNPALDALGDAAVLDLPDGQRLAFSTDSYVVNPIQFPGGSIGDLAVNGTINDLAVSGAIPQWISAGFVIEEGLPMETLRALVQDMANAAVAAGVQIVTGDTKVVAKGAADQVFINTAGIGLVPAGRRLSSALVRPGDRIVLSGPMGAHGMAVMLARGDLDIEADFVSDTRAVNGLVEAVLAAAPDTRWLRDATRGGVGTVVNELAADTDLGVVLDEDTLPVESAVGGACELLGIDPLYVANEGAFVAVVPEAQAPAAVTALRSLPGGEQACVIGVVADDPPGLVVMQTRFGGTRVVDMLVGDPLPRIC</sequence>
<organism evidence="4 5">
    <name type="scientific">Kineosphaera limosa NBRC 100340</name>
    <dbReference type="NCBI Taxonomy" id="1184609"/>
    <lineage>
        <taxon>Bacteria</taxon>
        <taxon>Bacillati</taxon>
        <taxon>Actinomycetota</taxon>
        <taxon>Actinomycetes</taxon>
        <taxon>Micrococcales</taxon>
        <taxon>Dermatophilaceae</taxon>
        <taxon>Kineosphaera</taxon>
    </lineage>
</organism>
<dbReference type="InterPro" id="IPR010918">
    <property type="entry name" value="PurM-like_C_dom"/>
</dbReference>
<dbReference type="SUPFAM" id="SSF55326">
    <property type="entry name" value="PurM N-terminal domain-like"/>
    <property type="match status" value="1"/>
</dbReference>
<dbReference type="Gene3D" id="3.30.1330.10">
    <property type="entry name" value="PurM-like, N-terminal domain"/>
    <property type="match status" value="1"/>
</dbReference>
<dbReference type="Proteomes" id="UP000008366">
    <property type="component" value="Unassembled WGS sequence"/>
</dbReference>
<comment type="similarity">
    <text evidence="1">Belongs to the HypE family.</text>
</comment>
<feature type="domain" description="PurM-like C-terminal" evidence="3">
    <location>
        <begin position="186"/>
        <end position="332"/>
    </location>
</feature>
<feature type="domain" description="PurM-like N-terminal" evidence="2">
    <location>
        <begin position="62"/>
        <end position="174"/>
    </location>
</feature>
<dbReference type="CDD" id="cd02197">
    <property type="entry name" value="HypE"/>
    <property type="match status" value="1"/>
</dbReference>
<evidence type="ECO:0000256" key="1">
    <source>
        <dbReference type="ARBA" id="ARBA00006243"/>
    </source>
</evidence>
<dbReference type="SUPFAM" id="SSF56042">
    <property type="entry name" value="PurM C-terminal domain-like"/>
    <property type="match status" value="1"/>
</dbReference>
<dbReference type="InterPro" id="IPR036676">
    <property type="entry name" value="PurM-like_C_sf"/>
</dbReference>
<dbReference type="InterPro" id="IPR016188">
    <property type="entry name" value="PurM-like_N"/>
</dbReference>
<protein>
    <submittedName>
        <fullName evidence="4">Hydrogenase maturation protein HypE</fullName>
    </submittedName>
</protein>